<keyword evidence="2" id="KW-0067">ATP-binding</keyword>
<dbReference type="GO" id="GO:0007015">
    <property type="term" value="P:actin filament organization"/>
    <property type="evidence" value="ECO:0007669"/>
    <property type="project" value="TreeGrafter"/>
</dbReference>
<dbReference type="Gene3D" id="1.20.58.530">
    <property type="match status" value="1"/>
</dbReference>
<evidence type="ECO:0000256" key="2">
    <source>
        <dbReference type="ARBA" id="ARBA00022840"/>
    </source>
</evidence>
<feature type="region of interest" description="Actin-binding" evidence="6">
    <location>
        <begin position="141"/>
        <end position="163"/>
    </location>
</feature>
<dbReference type="Proteomes" id="UP001177670">
    <property type="component" value="Unassembled WGS sequence"/>
</dbReference>
<dbReference type="InterPro" id="IPR001609">
    <property type="entry name" value="Myosin_head_motor_dom-like"/>
</dbReference>
<dbReference type="EMBL" id="JAHYIQ010000004">
    <property type="protein sequence ID" value="KAK1133009.1"/>
    <property type="molecule type" value="Genomic_DNA"/>
</dbReference>
<dbReference type="InterPro" id="IPR027417">
    <property type="entry name" value="P-loop_NTPase"/>
</dbReference>
<dbReference type="Pfam" id="PF00063">
    <property type="entry name" value="Myosin_head"/>
    <property type="match status" value="1"/>
</dbReference>
<dbReference type="Gene3D" id="3.40.850.10">
    <property type="entry name" value="Kinesin motor domain"/>
    <property type="match status" value="1"/>
</dbReference>
<evidence type="ECO:0000256" key="6">
    <source>
        <dbReference type="PROSITE-ProRule" id="PRU00782"/>
    </source>
</evidence>
<dbReference type="GO" id="GO:0016459">
    <property type="term" value="C:myosin complex"/>
    <property type="evidence" value="ECO:0007669"/>
    <property type="project" value="UniProtKB-KW"/>
</dbReference>
<dbReference type="SUPFAM" id="SSF52540">
    <property type="entry name" value="P-loop containing nucleoside triphosphate hydrolases"/>
    <property type="match status" value="1"/>
</dbReference>
<keyword evidence="4" id="KW-0505">Motor protein</keyword>
<comment type="caution">
    <text evidence="6">Lacks conserved residue(s) required for the propagation of feature annotation.</text>
</comment>
<evidence type="ECO:0000313" key="8">
    <source>
        <dbReference type="EMBL" id="KAK1133009.1"/>
    </source>
</evidence>
<keyword evidence="9" id="KW-1185">Reference proteome</keyword>
<accession>A0AA40G8G4</accession>
<dbReference type="Gene3D" id="1.20.5.4820">
    <property type="match status" value="1"/>
</dbReference>
<organism evidence="8 9">
    <name type="scientific">Melipona bicolor</name>
    <dbReference type="NCBI Taxonomy" id="60889"/>
    <lineage>
        <taxon>Eukaryota</taxon>
        <taxon>Metazoa</taxon>
        <taxon>Ecdysozoa</taxon>
        <taxon>Arthropoda</taxon>
        <taxon>Hexapoda</taxon>
        <taxon>Insecta</taxon>
        <taxon>Pterygota</taxon>
        <taxon>Neoptera</taxon>
        <taxon>Endopterygota</taxon>
        <taxon>Hymenoptera</taxon>
        <taxon>Apocrita</taxon>
        <taxon>Aculeata</taxon>
        <taxon>Apoidea</taxon>
        <taxon>Anthophila</taxon>
        <taxon>Apidae</taxon>
        <taxon>Melipona</taxon>
    </lineage>
</organism>
<proteinExistence type="inferred from homology"/>
<dbReference type="SMART" id="SM00242">
    <property type="entry name" value="MYSc"/>
    <property type="match status" value="1"/>
</dbReference>
<feature type="domain" description="Myosin motor" evidence="7">
    <location>
        <begin position="1"/>
        <end position="262"/>
    </location>
</feature>
<dbReference type="InterPro" id="IPR036961">
    <property type="entry name" value="Kinesin_motor_dom_sf"/>
</dbReference>
<gene>
    <name evidence="8" type="ORF">K0M31_014373</name>
</gene>
<keyword evidence="1" id="KW-0547">Nucleotide-binding</keyword>
<dbReference type="GO" id="GO:0005524">
    <property type="term" value="F:ATP binding"/>
    <property type="evidence" value="ECO:0007669"/>
    <property type="project" value="UniProtKB-KW"/>
</dbReference>
<dbReference type="GO" id="GO:0051015">
    <property type="term" value="F:actin filament binding"/>
    <property type="evidence" value="ECO:0007669"/>
    <property type="project" value="TreeGrafter"/>
</dbReference>
<dbReference type="GO" id="GO:0005737">
    <property type="term" value="C:cytoplasm"/>
    <property type="evidence" value="ECO:0007669"/>
    <property type="project" value="TreeGrafter"/>
</dbReference>
<dbReference type="PANTHER" id="PTHR13140">
    <property type="entry name" value="MYOSIN"/>
    <property type="match status" value="1"/>
</dbReference>
<keyword evidence="3 6" id="KW-0518">Myosin</keyword>
<evidence type="ECO:0000259" key="7">
    <source>
        <dbReference type="PROSITE" id="PS51456"/>
    </source>
</evidence>
<evidence type="ECO:0000256" key="3">
    <source>
        <dbReference type="ARBA" id="ARBA00023123"/>
    </source>
</evidence>
<dbReference type="AlphaFoldDB" id="A0AA40G8G4"/>
<name>A0AA40G8G4_9HYME</name>
<comment type="caution">
    <text evidence="8">The sequence shown here is derived from an EMBL/GenBank/DDBJ whole genome shotgun (WGS) entry which is preliminary data.</text>
</comment>
<dbReference type="CDD" id="cd23767">
    <property type="entry name" value="IQCD"/>
    <property type="match status" value="1"/>
</dbReference>
<keyword evidence="5 6" id="KW-0009">Actin-binding</keyword>
<evidence type="ECO:0000256" key="5">
    <source>
        <dbReference type="ARBA" id="ARBA00023203"/>
    </source>
</evidence>
<dbReference type="PANTHER" id="PTHR13140:SF561">
    <property type="entry name" value="MIP31562P1"/>
    <property type="match status" value="1"/>
</dbReference>
<evidence type="ECO:0000256" key="4">
    <source>
        <dbReference type="ARBA" id="ARBA00023175"/>
    </source>
</evidence>
<comment type="similarity">
    <text evidence="6">Belongs to the TRAFAC class myosin-kinesin ATPase superfamily. Myosin family.</text>
</comment>
<dbReference type="Gene3D" id="1.20.120.720">
    <property type="entry name" value="Myosin VI head, motor domain, U50 subdomain"/>
    <property type="match status" value="1"/>
</dbReference>
<dbReference type="GO" id="GO:0016020">
    <property type="term" value="C:membrane"/>
    <property type="evidence" value="ECO:0007669"/>
    <property type="project" value="TreeGrafter"/>
</dbReference>
<evidence type="ECO:0000256" key="1">
    <source>
        <dbReference type="ARBA" id="ARBA00022741"/>
    </source>
</evidence>
<dbReference type="GO" id="GO:0000146">
    <property type="term" value="F:microfilament motor activity"/>
    <property type="evidence" value="ECO:0007669"/>
    <property type="project" value="TreeGrafter"/>
</dbReference>
<protein>
    <recommendedName>
        <fullName evidence="7">Myosin motor domain-containing protein</fullName>
    </recommendedName>
</protein>
<sequence length="290" mass="33553">MCLELIEKPPRCVLKLLTEQCHMPKGSDLAYLTNLHAEFENHPCYVKGDDRRKWEKEFGVKHYAGCVTYAVEGFVDKNRDVQQDVFFDFMSRSTNEFVQEITVYQDLLGCTVARASGNATTMSRGTSKGKPTLCDSFRHQLQALVDVLQATTPWYARCIKPNMQKAANNYDEKLVLDQLKYLGMLDIIRIRKEGFPIHMPFLDFIARYRCLDKARLSRSYNEKEAVRCLISSQGVPETEWQIGKTKVFLRSYVHEPLEDCRNQMVTSNAIMIQKIWRGYAVRRGELLSIL</sequence>
<reference evidence="8" key="1">
    <citation type="submission" date="2021-10" db="EMBL/GenBank/DDBJ databases">
        <title>Melipona bicolor Genome sequencing and assembly.</title>
        <authorList>
            <person name="Araujo N.S."/>
            <person name="Arias M.C."/>
        </authorList>
    </citation>
    <scope>NUCLEOTIDE SEQUENCE</scope>
    <source>
        <strain evidence="8">USP_2M_L1-L4_2017</strain>
        <tissue evidence="8">Whole body</tissue>
    </source>
</reference>
<dbReference type="PROSITE" id="PS51456">
    <property type="entry name" value="MYOSIN_MOTOR"/>
    <property type="match status" value="1"/>
</dbReference>
<evidence type="ECO:0000313" key="9">
    <source>
        <dbReference type="Proteomes" id="UP001177670"/>
    </source>
</evidence>